<dbReference type="OrthoDB" id="1523128at2"/>
<feature type="repeat" description="TPR" evidence="1">
    <location>
        <begin position="188"/>
        <end position="221"/>
    </location>
</feature>
<dbReference type="InterPro" id="IPR011990">
    <property type="entry name" value="TPR-like_helical_dom_sf"/>
</dbReference>
<sequence length="307" mass="35123">MTGQPFPKLILLLLAIGLFGTQAFAWQNTQGKLEHTRTLIKQNPDAAFLQIKRLLNEALDEQDRYTAAVCYEQIGEVYYYQAAYSQALDNYYKAEKLFRNGKHMAELANTLIKIGETYYYNRQYPVALDIFEESLQIYTALGNRRGIADAYGHIGQAYEKTKNYELATKYQNLALGELTHAGDRTGMAKIYENIGSIYEDKLQLDSALHYFTLALELNIKNNNQMAQIEIINNLGDVYRKTDRYPEALQYTRRAAQLAETLNEPYQLASAYRDLARTFGLMGQYVKLWKPTSTTNTCSKKISKANSN</sequence>
<dbReference type="Gene3D" id="1.25.40.10">
    <property type="entry name" value="Tetratricopeptide repeat domain"/>
    <property type="match status" value="2"/>
</dbReference>
<evidence type="ECO:0000313" key="3">
    <source>
        <dbReference type="Proteomes" id="UP000199577"/>
    </source>
</evidence>
<dbReference type="Proteomes" id="UP000199577">
    <property type="component" value="Unassembled WGS sequence"/>
</dbReference>
<dbReference type="PROSITE" id="PS50005">
    <property type="entry name" value="TPR"/>
    <property type="match status" value="4"/>
</dbReference>
<dbReference type="EMBL" id="FOLL01000008">
    <property type="protein sequence ID" value="SFC32880.1"/>
    <property type="molecule type" value="Genomic_DNA"/>
</dbReference>
<feature type="repeat" description="TPR" evidence="1">
    <location>
        <begin position="108"/>
        <end position="141"/>
    </location>
</feature>
<dbReference type="SMART" id="SM00028">
    <property type="entry name" value="TPR"/>
    <property type="match status" value="5"/>
</dbReference>
<keyword evidence="1" id="KW-0802">TPR repeat</keyword>
<evidence type="ECO:0000256" key="1">
    <source>
        <dbReference type="PROSITE-ProRule" id="PRU00339"/>
    </source>
</evidence>
<dbReference type="RefSeq" id="WP_090973558.1">
    <property type="nucleotide sequence ID" value="NZ_FOLL01000008.1"/>
</dbReference>
<evidence type="ECO:0000313" key="2">
    <source>
        <dbReference type="EMBL" id="SFC32880.1"/>
    </source>
</evidence>
<gene>
    <name evidence="2" type="ORF">SAMN05421747_108158</name>
</gene>
<protein>
    <submittedName>
        <fullName evidence="2">Tetratricopeptide repeat-containing protein</fullName>
    </submittedName>
</protein>
<organism evidence="2 3">
    <name type="scientific">Parapedobacter composti</name>
    <dbReference type="NCBI Taxonomy" id="623281"/>
    <lineage>
        <taxon>Bacteria</taxon>
        <taxon>Pseudomonadati</taxon>
        <taxon>Bacteroidota</taxon>
        <taxon>Sphingobacteriia</taxon>
        <taxon>Sphingobacteriales</taxon>
        <taxon>Sphingobacteriaceae</taxon>
        <taxon>Parapedobacter</taxon>
    </lineage>
</organism>
<dbReference type="STRING" id="623281.SAMN05421747_108158"/>
<accession>A0A1I1II28</accession>
<keyword evidence="3" id="KW-1185">Reference proteome</keyword>
<name>A0A1I1II28_9SPHI</name>
<dbReference type="InterPro" id="IPR019734">
    <property type="entry name" value="TPR_rpt"/>
</dbReference>
<proteinExistence type="predicted"/>
<feature type="repeat" description="TPR" evidence="1">
    <location>
        <begin position="68"/>
        <end position="101"/>
    </location>
</feature>
<dbReference type="AlphaFoldDB" id="A0A1I1II28"/>
<reference evidence="3" key="1">
    <citation type="submission" date="2016-10" db="EMBL/GenBank/DDBJ databases">
        <authorList>
            <person name="Varghese N."/>
            <person name="Submissions S."/>
        </authorList>
    </citation>
    <scope>NUCLEOTIDE SEQUENCE [LARGE SCALE GENOMIC DNA]</scope>
    <source>
        <strain evidence="3">DSM 22900</strain>
    </source>
</reference>
<dbReference type="PANTHER" id="PTHR10098">
    <property type="entry name" value="RAPSYN-RELATED"/>
    <property type="match status" value="1"/>
</dbReference>
<dbReference type="SUPFAM" id="SSF48452">
    <property type="entry name" value="TPR-like"/>
    <property type="match status" value="1"/>
</dbReference>
<feature type="repeat" description="TPR" evidence="1">
    <location>
        <begin position="228"/>
        <end position="261"/>
    </location>
</feature>
<dbReference type="Pfam" id="PF13181">
    <property type="entry name" value="TPR_8"/>
    <property type="match status" value="1"/>
</dbReference>
<dbReference type="Pfam" id="PF13424">
    <property type="entry name" value="TPR_12"/>
    <property type="match status" value="2"/>
</dbReference>